<gene>
    <name evidence="13 14" type="primary">LOC116410990</name>
</gene>
<dbReference type="InterPro" id="IPR017441">
    <property type="entry name" value="Protein_kinase_ATP_BS"/>
</dbReference>
<dbReference type="GO" id="GO:0005524">
    <property type="term" value="F:ATP binding"/>
    <property type="evidence" value="ECO:0007669"/>
    <property type="project" value="UniProtKB-UniRule"/>
</dbReference>
<dbReference type="InterPro" id="IPR008271">
    <property type="entry name" value="Ser/Thr_kinase_AS"/>
</dbReference>
<dbReference type="Gene3D" id="3.30.200.20">
    <property type="entry name" value="Phosphorylase Kinase, domain 1"/>
    <property type="match status" value="1"/>
</dbReference>
<dbReference type="AlphaFoldDB" id="A0A8J1JNK1"/>
<dbReference type="PROSITE" id="PS50011">
    <property type="entry name" value="PROTEIN_KINASE_DOM"/>
    <property type="match status" value="1"/>
</dbReference>
<dbReference type="SUPFAM" id="SSF56112">
    <property type="entry name" value="Protein kinase-like (PK-like)"/>
    <property type="match status" value="1"/>
</dbReference>
<evidence type="ECO:0000313" key="12">
    <source>
        <dbReference type="Proteomes" id="UP000008143"/>
    </source>
</evidence>
<evidence type="ECO:0000256" key="6">
    <source>
        <dbReference type="ARBA" id="ARBA00022840"/>
    </source>
</evidence>
<feature type="binding site" evidence="7">
    <location>
        <position position="223"/>
    </location>
    <ligand>
        <name>ATP</name>
        <dbReference type="ChEBI" id="CHEBI:30616"/>
    </ligand>
</feature>
<sequence>MERKPSCSIINISSSDWEENRQVSIKCKNHSDGEEERKKKRIKVSSNIRKRKRSSSSLTDNSSDWGVNSGEKFKKVSIKCKNHSDGEEEREKKRIKLSSNIRKRKRSSSSLTDNSSDWGVNSGEKFKKVIIKCKNHSDGEEERKKKRQKLSSDIRKRKSGSTDSSAGEGCSQRPCVQVRRPLALDITSYTFHRVLGRGTFGQVILASTPTNSQQVAIKVIVKKPQMANRQSILREARVLRVAAGHPYLCHMHAAFQTQNCAFIAMEFASGGSLENLLKKEHHLKIRQVILYSAEMVCGLQYLHSRGIIHCDLKPDNILISSEGHIKIADFGLAVEHVFGHDTTCGYRGTPKYMAPEVLADQRYNAAVDWWAFGIILCQMATGWYPFDDKHGDAALRHSILEDRAKVPTWTPSKLVILLRKLLRKKACNRYGVKGNIRQCLFFDSIDWETLENRTLPPPFQLEAVSTLLQG</sequence>
<dbReference type="InterPro" id="IPR000719">
    <property type="entry name" value="Prot_kinase_dom"/>
</dbReference>
<feature type="region of interest" description="Disordered" evidence="9">
    <location>
        <begin position="28"/>
        <end position="117"/>
    </location>
</feature>
<keyword evidence="3" id="KW-0808">Transferase</keyword>
<dbReference type="InterPro" id="IPR000961">
    <property type="entry name" value="AGC-kinase_C"/>
</dbReference>
<feature type="domain" description="Protein kinase" evidence="10">
    <location>
        <begin position="189"/>
        <end position="442"/>
    </location>
</feature>
<dbReference type="InterPro" id="IPR011009">
    <property type="entry name" value="Kinase-like_dom_sf"/>
</dbReference>
<dbReference type="OrthoDB" id="4062651at2759"/>
<dbReference type="AGR" id="Xenbase:XB-GENE-29096743"/>
<keyword evidence="5" id="KW-0418">Kinase</keyword>
<feature type="domain" description="AGC-kinase C-terminal" evidence="11">
    <location>
        <begin position="443"/>
        <end position="470"/>
    </location>
</feature>
<dbReference type="SMART" id="SM00220">
    <property type="entry name" value="S_TKc"/>
    <property type="match status" value="1"/>
</dbReference>
<evidence type="ECO:0000256" key="9">
    <source>
        <dbReference type="SAM" id="MobiDB-lite"/>
    </source>
</evidence>
<dbReference type="RefSeq" id="XP_031758610.1">
    <property type="nucleotide sequence ID" value="XM_031902750.1"/>
</dbReference>
<feature type="compositionally biased region" description="Basic residues" evidence="9">
    <location>
        <begin position="38"/>
        <end position="54"/>
    </location>
</feature>
<evidence type="ECO:0000313" key="14">
    <source>
        <dbReference type="Xenbase" id="XB-GENE-29096743"/>
    </source>
</evidence>
<organism evidence="12 13">
    <name type="scientific">Xenopus tropicalis</name>
    <name type="common">Western clawed frog</name>
    <name type="synonym">Silurana tropicalis</name>
    <dbReference type="NCBI Taxonomy" id="8364"/>
    <lineage>
        <taxon>Eukaryota</taxon>
        <taxon>Metazoa</taxon>
        <taxon>Chordata</taxon>
        <taxon>Craniata</taxon>
        <taxon>Vertebrata</taxon>
        <taxon>Euteleostomi</taxon>
        <taxon>Amphibia</taxon>
        <taxon>Batrachia</taxon>
        <taxon>Anura</taxon>
        <taxon>Pipoidea</taxon>
        <taxon>Pipidae</taxon>
        <taxon>Xenopodinae</taxon>
        <taxon>Xenopus</taxon>
        <taxon>Silurana</taxon>
    </lineage>
</organism>
<evidence type="ECO:0000256" key="4">
    <source>
        <dbReference type="ARBA" id="ARBA00022741"/>
    </source>
</evidence>
<dbReference type="GO" id="GO:0005634">
    <property type="term" value="C:nucleus"/>
    <property type="evidence" value="ECO:0000318"/>
    <property type="project" value="GO_Central"/>
</dbReference>
<dbReference type="GeneID" id="116410990"/>
<feature type="compositionally biased region" description="Basic residues" evidence="9">
    <location>
        <begin position="93"/>
        <end position="107"/>
    </location>
</feature>
<evidence type="ECO:0000256" key="3">
    <source>
        <dbReference type="ARBA" id="ARBA00022679"/>
    </source>
</evidence>
<evidence type="ECO:0000259" key="11">
    <source>
        <dbReference type="PROSITE" id="PS51285"/>
    </source>
</evidence>
<name>A0A8J1JNK1_XENTR</name>
<dbReference type="PROSITE" id="PS00108">
    <property type="entry name" value="PROTEIN_KINASE_ST"/>
    <property type="match status" value="1"/>
</dbReference>
<evidence type="ECO:0000256" key="2">
    <source>
        <dbReference type="ARBA" id="ARBA00022553"/>
    </source>
</evidence>
<dbReference type="PROSITE" id="PS00107">
    <property type="entry name" value="PROTEIN_KINASE_ATP"/>
    <property type="match status" value="1"/>
</dbReference>
<evidence type="ECO:0000256" key="7">
    <source>
        <dbReference type="PROSITE-ProRule" id="PRU10141"/>
    </source>
</evidence>
<keyword evidence="2" id="KW-0597">Phosphoprotein</keyword>
<dbReference type="Xenbase" id="XB-GENE-29096743">
    <property type="gene designation" value="LOC116410990"/>
</dbReference>
<dbReference type="FunFam" id="1.10.510.10:FF:001110">
    <property type="entry name" value="AGC family protein kinase"/>
    <property type="match status" value="1"/>
</dbReference>
<keyword evidence="1 8" id="KW-0723">Serine/threonine-protein kinase</keyword>
<evidence type="ECO:0000256" key="1">
    <source>
        <dbReference type="ARBA" id="ARBA00022527"/>
    </source>
</evidence>
<evidence type="ECO:0000259" key="10">
    <source>
        <dbReference type="PROSITE" id="PS50011"/>
    </source>
</evidence>
<evidence type="ECO:0000256" key="5">
    <source>
        <dbReference type="ARBA" id="ARBA00022777"/>
    </source>
</evidence>
<evidence type="ECO:0000256" key="8">
    <source>
        <dbReference type="RuleBase" id="RU000304"/>
    </source>
</evidence>
<feature type="compositionally biased region" description="Basic residues" evidence="9">
    <location>
        <begin position="144"/>
        <end position="159"/>
    </location>
</feature>
<keyword evidence="12" id="KW-1185">Reference proteome</keyword>
<proteinExistence type="inferred from homology"/>
<feature type="region of interest" description="Disordered" evidence="9">
    <location>
        <begin position="136"/>
        <end position="172"/>
    </location>
</feature>
<keyword evidence="4 7" id="KW-0547">Nucleotide-binding</keyword>
<comment type="similarity">
    <text evidence="8">Belongs to the protein kinase superfamily.</text>
</comment>
<protein>
    <submittedName>
        <fullName evidence="13">Protein kinase C theta type-like</fullName>
    </submittedName>
</protein>
<dbReference type="Pfam" id="PF00069">
    <property type="entry name" value="Pkinase"/>
    <property type="match status" value="1"/>
</dbReference>
<dbReference type="PROSITE" id="PS51285">
    <property type="entry name" value="AGC_KINASE_CTER"/>
    <property type="match status" value="1"/>
</dbReference>
<reference evidence="13" key="1">
    <citation type="submission" date="2025-08" db="UniProtKB">
        <authorList>
            <consortium name="RefSeq"/>
        </authorList>
    </citation>
    <scope>IDENTIFICATION</scope>
    <source>
        <strain evidence="13">Nigerian</strain>
        <tissue evidence="13">Liver and blood</tissue>
    </source>
</reference>
<dbReference type="GO" id="GO:0005737">
    <property type="term" value="C:cytoplasm"/>
    <property type="evidence" value="ECO:0000318"/>
    <property type="project" value="GO_Central"/>
</dbReference>
<evidence type="ECO:0000313" key="13">
    <source>
        <dbReference type="RefSeq" id="XP_031758610.1"/>
    </source>
</evidence>
<dbReference type="PANTHER" id="PTHR24351">
    <property type="entry name" value="RIBOSOMAL PROTEIN S6 KINASE"/>
    <property type="match status" value="1"/>
</dbReference>
<accession>A0A8J1JNK1</accession>
<dbReference type="Gene3D" id="1.10.510.10">
    <property type="entry name" value="Transferase(Phosphotransferase) domain 1"/>
    <property type="match status" value="1"/>
</dbReference>
<dbReference type="KEGG" id="xtr:116410990"/>
<feature type="compositionally biased region" description="Basic and acidic residues" evidence="9">
    <location>
        <begin position="82"/>
        <end position="92"/>
    </location>
</feature>
<dbReference type="Proteomes" id="UP000008143">
    <property type="component" value="Chromosome 5"/>
</dbReference>
<dbReference type="GO" id="GO:0004674">
    <property type="term" value="F:protein serine/threonine kinase activity"/>
    <property type="evidence" value="ECO:0000318"/>
    <property type="project" value="GO_Central"/>
</dbReference>
<keyword evidence="6 7" id="KW-0067">ATP-binding</keyword>